<evidence type="ECO:0000313" key="1">
    <source>
        <dbReference type="EMBL" id="OTG13795.1"/>
    </source>
</evidence>
<dbReference type="InParanoid" id="A0A251TRN8"/>
<dbReference type="Proteomes" id="UP000215914">
    <property type="component" value="Chromosome 9"/>
</dbReference>
<protein>
    <submittedName>
        <fullName evidence="1">Uncharacterized protein</fullName>
    </submittedName>
</protein>
<dbReference type="AlphaFoldDB" id="A0A251TRN8"/>
<sequence length="88" mass="10509">MHAKNDCMIYWREYEHVKVGHICHTTKWEPLNDKQGGKGKHDVHYSKVPAKVVWHFPLKPRLQKLFMCSETVKYMTWHDSGRPKDGYI</sequence>
<reference evidence="2" key="1">
    <citation type="journal article" date="2017" name="Nature">
        <title>The sunflower genome provides insights into oil metabolism, flowering and Asterid evolution.</title>
        <authorList>
            <person name="Badouin H."/>
            <person name="Gouzy J."/>
            <person name="Grassa C.J."/>
            <person name="Murat F."/>
            <person name="Staton S.E."/>
            <person name="Cottret L."/>
            <person name="Lelandais-Briere C."/>
            <person name="Owens G.L."/>
            <person name="Carrere S."/>
            <person name="Mayjonade B."/>
            <person name="Legrand L."/>
            <person name="Gill N."/>
            <person name="Kane N.C."/>
            <person name="Bowers J.E."/>
            <person name="Hubner S."/>
            <person name="Bellec A."/>
            <person name="Berard A."/>
            <person name="Berges H."/>
            <person name="Blanchet N."/>
            <person name="Boniface M.C."/>
            <person name="Brunel D."/>
            <person name="Catrice O."/>
            <person name="Chaidir N."/>
            <person name="Claudel C."/>
            <person name="Donnadieu C."/>
            <person name="Faraut T."/>
            <person name="Fievet G."/>
            <person name="Helmstetter N."/>
            <person name="King M."/>
            <person name="Knapp S.J."/>
            <person name="Lai Z."/>
            <person name="Le Paslier M.C."/>
            <person name="Lippi Y."/>
            <person name="Lorenzon L."/>
            <person name="Mandel J.R."/>
            <person name="Marage G."/>
            <person name="Marchand G."/>
            <person name="Marquand E."/>
            <person name="Bret-Mestries E."/>
            <person name="Morien E."/>
            <person name="Nambeesan S."/>
            <person name="Nguyen T."/>
            <person name="Pegot-Espagnet P."/>
            <person name="Pouilly N."/>
            <person name="Raftis F."/>
            <person name="Sallet E."/>
            <person name="Schiex T."/>
            <person name="Thomas J."/>
            <person name="Vandecasteele C."/>
            <person name="Vares D."/>
            <person name="Vear F."/>
            <person name="Vautrin S."/>
            <person name="Crespi M."/>
            <person name="Mangin B."/>
            <person name="Burke J.M."/>
            <person name="Salse J."/>
            <person name="Munos S."/>
            <person name="Vincourt P."/>
            <person name="Rieseberg L.H."/>
            <person name="Langlade N.B."/>
        </authorList>
    </citation>
    <scope>NUCLEOTIDE SEQUENCE [LARGE SCALE GENOMIC DNA]</scope>
    <source>
        <strain evidence="2">cv. SF193</strain>
    </source>
</reference>
<dbReference type="EMBL" id="CM007898">
    <property type="protein sequence ID" value="OTG13795.1"/>
    <property type="molecule type" value="Genomic_DNA"/>
</dbReference>
<name>A0A251TRN8_HELAN</name>
<dbReference type="OMA" id="GHICHTT"/>
<keyword evidence="2" id="KW-1185">Reference proteome</keyword>
<organism evidence="1 2">
    <name type="scientific">Helianthus annuus</name>
    <name type="common">Common sunflower</name>
    <dbReference type="NCBI Taxonomy" id="4232"/>
    <lineage>
        <taxon>Eukaryota</taxon>
        <taxon>Viridiplantae</taxon>
        <taxon>Streptophyta</taxon>
        <taxon>Embryophyta</taxon>
        <taxon>Tracheophyta</taxon>
        <taxon>Spermatophyta</taxon>
        <taxon>Magnoliopsida</taxon>
        <taxon>eudicotyledons</taxon>
        <taxon>Gunneridae</taxon>
        <taxon>Pentapetalae</taxon>
        <taxon>asterids</taxon>
        <taxon>campanulids</taxon>
        <taxon>Asterales</taxon>
        <taxon>Asteraceae</taxon>
        <taxon>Asteroideae</taxon>
        <taxon>Heliantheae alliance</taxon>
        <taxon>Heliantheae</taxon>
        <taxon>Helianthus</taxon>
    </lineage>
</organism>
<accession>A0A251TRN8</accession>
<evidence type="ECO:0000313" key="2">
    <source>
        <dbReference type="Proteomes" id="UP000215914"/>
    </source>
</evidence>
<dbReference type="PANTHER" id="PTHR10775">
    <property type="entry name" value="OS08G0208400 PROTEIN"/>
    <property type="match status" value="1"/>
</dbReference>
<proteinExistence type="predicted"/>
<gene>
    <name evidence="1" type="ORF">HannXRQ_Chr09g0242221</name>
</gene>
<dbReference type="PANTHER" id="PTHR10775:SF190">
    <property type="entry name" value="TNP2-LIKE TRANSPOSON PROTEIN"/>
    <property type="match status" value="1"/>
</dbReference>